<reference evidence="3" key="1">
    <citation type="submission" date="2020-06" db="EMBL/GenBank/DDBJ databases">
        <authorList>
            <person name="Li T."/>
            <person name="Hu X."/>
            <person name="Zhang T."/>
            <person name="Song X."/>
            <person name="Zhang H."/>
            <person name="Dai N."/>
            <person name="Sheng W."/>
            <person name="Hou X."/>
            <person name="Wei L."/>
        </authorList>
    </citation>
    <scope>NUCLEOTIDE SEQUENCE</scope>
    <source>
        <strain evidence="3">G02</strain>
        <tissue evidence="3">Leaf</tissue>
    </source>
</reference>
<dbReference type="InterPro" id="IPR039926">
    <property type="entry name" value="Egg_app_1"/>
</dbReference>
<keyword evidence="2" id="KW-1133">Transmembrane helix</keyword>
<dbReference type="PANTHER" id="PTHR33333">
    <property type="entry name" value="ERYTHROCYTE MEMBRANE PROTEIN 1-LIKE"/>
    <property type="match status" value="1"/>
</dbReference>
<gene>
    <name evidence="3" type="ORF">Sradi_6734400</name>
</gene>
<organism evidence="3">
    <name type="scientific">Sesamum radiatum</name>
    <name type="common">Black benniseed</name>
    <dbReference type="NCBI Taxonomy" id="300843"/>
    <lineage>
        <taxon>Eukaryota</taxon>
        <taxon>Viridiplantae</taxon>
        <taxon>Streptophyta</taxon>
        <taxon>Embryophyta</taxon>
        <taxon>Tracheophyta</taxon>
        <taxon>Spermatophyta</taxon>
        <taxon>Magnoliopsida</taxon>
        <taxon>eudicotyledons</taxon>
        <taxon>Gunneridae</taxon>
        <taxon>Pentapetalae</taxon>
        <taxon>asterids</taxon>
        <taxon>lamiids</taxon>
        <taxon>Lamiales</taxon>
        <taxon>Pedaliaceae</taxon>
        <taxon>Sesamum</taxon>
    </lineage>
</organism>
<proteinExistence type="predicted"/>
<comment type="caution">
    <text evidence="3">The sequence shown here is derived from an EMBL/GenBank/DDBJ whole genome shotgun (WGS) entry which is preliminary data.</text>
</comment>
<feature type="compositionally biased region" description="Basic and acidic residues" evidence="1">
    <location>
        <begin position="43"/>
        <end position="54"/>
    </location>
</feature>
<dbReference type="AlphaFoldDB" id="A0AAW2JRV6"/>
<name>A0AAW2JRV6_SESRA</name>
<dbReference type="PANTHER" id="PTHR33333:SF39">
    <property type="entry name" value="HIG1 DOMAIN-CONTAINING PROTEIN"/>
    <property type="match status" value="1"/>
</dbReference>
<evidence type="ECO:0000256" key="1">
    <source>
        <dbReference type="SAM" id="MobiDB-lite"/>
    </source>
</evidence>
<evidence type="ECO:0000313" key="3">
    <source>
        <dbReference type="EMBL" id="KAL0296823.1"/>
    </source>
</evidence>
<feature type="region of interest" description="Disordered" evidence="1">
    <location>
        <begin position="35"/>
        <end position="54"/>
    </location>
</feature>
<keyword evidence="2" id="KW-0812">Transmembrane</keyword>
<keyword evidence="2" id="KW-0472">Membrane</keyword>
<evidence type="ECO:0000256" key="2">
    <source>
        <dbReference type="SAM" id="Phobius"/>
    </source>
</evidence>
<protein>
    <submittedName>
        <fullName evidence="3">Uncharacterized protein</fullName>
    </submittedName>
</protein>
<reference evidence="3" key="2">
    <citation type="journal article" date="2024" name="Plant">
        <title>Genomic evolution and insights into agronomic trait innovations of Sesamum species.</title>
        <authorList>
            <person name="Miao H."/>
            <person name="Wang L."/>
            <person name="Qu L."/>
            <person name="Liu H."/>
            <person name="Sun Y."/>
            <person name="Le M."/>
            <person name="Wang Q."/>
            <person name="Wei S."/>
            <person name="Zheng Y."/>
            <person name="Lin W."/>
            <person name="Duan Y."/>
            <person name="Cao H."/>
            <person name="Xiong S."/>
            <person name="Wang X."/>
            <person name="Wei L."/>
            <person name="Li C."/>
            <person name="Ma Q."/>
            <person name="Ju M."/>
            <person name="Zhao R."/>
            <person name="Li G."/>
            <person name="Mu C."/>
            <person name="Tian Q."/>
            <person name="Mei H."/>
            <person name="Zhang T."/>
            <person name="Gao T."/>
            <person name="Zhang H."/>
        </authorList>
    </citation>
    <scope>NUCLEOTIDE SEQUENCE</scope>
    <source>
        <strain evidence="3">G02</strain>
    </source>
</reference>
<accession>A0AAW2JRV6</accession>
<dbReference type="EMBL" id="JACGWJ010000032">
    <property type="protein sequence ID" value="KAL0296823.1"/>
    <property type="molecule type" value="Genomic_DNA"/>
</dbReference>
<sequence length="80" mass="8751">MEEKDKDTGATATAVAVGAAAGVAALAAWGISKWFGSSEPEPEPPRQEKMMKAPGRDYYMPRKDFVENPSGYFRDLRGKK</sequence>
<feature type="transmembrane region" description="Helical" evidence="2">
    <location>
        <begin position="12"/>
        <end position="31"/>
    </location>
</feature>